<gene>
    <name evidence="5" type="ORF">HMF7854_10660</name>
</gene>
<keyword evidence="2" id="KW-0964">Secreted</keyword>
<dbReference type="GO" id="GO:0043565">
    <property type="term" value="F:sequence-specific DNA binding"/>
    <property type="evidence" value="ECO:0007669"/>
    <property type="project" value="InterPro"/>
</dbReference>
<organism evidence="5 6">
    <name type="scientific">Sphingomonas ginkgonis</name>
    <dbReference type="NCBI Taxonomy" id="2315330"/>
    <lineage>
        <taxon>Bacteria</taxon>
        <taxon>Pseudomonadati</taxon>
        <taxon>Pseudomonadota</taxon>
        <taxon>Alphaproteobacteria</taxon>
        <taxon>Sphingomonadales</taxon>
        <taxon>Sphingomonadaceae</taxon>
        <taxon>Sphingomonas</taxon>
    </lineage>
</organism>
<proteinExistence type="predicted"/>
<keyword evidence="3" id="KW-0238">DNA-binding</keyword>
<comment type="subcellular location">
    <subcellularLocation>
        <location evidence="1">Secreted</location>
    </subcellularLocation>
</comment>
<evidence type="ECO:0000259" key="4">
    <source>
        <dbReference type="PROSITE" id="PS50039"/>
    </source>
</evidence>
<dbReference type="InterPro" id="IPR001766">
    <property type="entry name" value="Fork_head_dom"/>
</dbReference>
<keyword evidence="6" id="KW-1185">Reference proteome</keyword>
<sequence length="358" mass="38917">MDTDELTRDDNRMTTLTRVAEFDHQVTGVTVSEDGRIFVNFPRWTEDSPVSVAELLPGGELRPYPDEQWNSWRNARQNELPVGEHFVCVQSVVADKRGSLWVLDPAAPGNEKILEGGPKLVRIDLRSNQVTKVIRFGEDVALQGTYLNDIRFSPDGRTGYITDSGSRGAIIVVDLESETAFRALDGHPSTQVEKDLTVEVDGQPLRRPDGRQPAFAADGIELSPDGATLIWQALTGKTLYALDTAKLRPGTPGEEIAGSVRTMGTTHVADGLCTGVDGTLYLTSPGDNAVTRWTGSGTEVVVSDPELRWPDTMSVGPDGTLYVTASHIQDTVWFTPGAPPAIRTALFSFEPRGDARQG</sequence>
<evidence type="ECO:0000313" key="6">
    <source>
        <dbReference type="Proteomes" id="UP000274661"/>
    </source>
</evidence>
<dbReference type="InterPro" id="IPR017996">
    <property type="entry name" value="MRJP/yellow-related"/>
</dbReference>
<evidence type="ECO:0000256" key="3">
    <source>
        <dbReference type="ARBA" id="ARBA00023125"/>
    </source>
</evidence>
<feature type="domain" description="Fork-head" evidence="4">
    <location>
        <begin position="37"/>
        <end position="124"/>
    </location>
</feature>
<dbReference type="EMBL" id="RWJF01000001">
    <property type="protein sequence ID" value="RST31246.1"/>
    <property type="molecule type" value="Genomic_DNA"/>
</dbReference>
<dbReference type="PANTHER" id="PTHR10009:SF18">
    <property type="entry name" value="PROTEIN YELLOW-LIKE PROTEIN"/>
    <property type="match status" value="1"/>
</dbReference>
<dbReference type="Gene3D" id="2.120.10.30">
    <property type="entry name" value="TolB, C-terminal domain"/>
    <property type="match status" value="1"/>
</dbReference>
<comment type="caution">
    <text evidence="5">The sequence shown here is derived from an EMBL/GenBank/DDBJ whole genome shotgun (WGS) entry which is preliminary data.</text>
</comment>
<accession>A0A3R9YMN2</accession>
<dbReference type="GO" id="GO:0003700">
    <property type="term" value="F:DNA-binding transcription factor activity"/>
    <property type="evidence" value="ECO:0007669"/>
    <property type="project" value="InterPro"/>
</dbReference>
<dbReference type="SUPFAM" id="SSF101898">
    <property type="entry name" value="NHL repeat"/>
    <property type="match status" value="1"/>
</dbReference>
<evidence type="ECO:0000313" key="5">
    <source>
        <dbReference type="EMBL" id="RST31246.1"/>
    </source>
</evidence>
<name>A0A3R9YMN2_9SPHN</name>
<dbReference type="AlphaFoldDB" id="A0A3R9YMN2"/>
<dbReference type="RefSeq" id="WP_126719073.1">
    <property type="nucleotide sequence ID" value="NZ_RWJF01000001.1"/>
</dbReference>
<dbReference type="PROSITE" id="PS50039">
    <property type="entry name" value="FORK_HEAD_3"/>
    <property type="match status" value="1"/>
</dbReference>
<evidence type="ECO:0000256" key="2">
    <source>
        <dbReference type="ARBA" id="ARBA00022525"/>
    </source>
</evidence>
<dbReference type="PANTHER" id="PTHR10009">
    <property type="entry name" value="PROTEIN YELLOW-RELATED"/>
    <property type="match status" value="1"/>
</dbReference>
<dbReference type="Pfam" id="PF03022">
    <property type="entry name" value="MRJP"/>
    <property type="match status" value="1"/>
</dbReference>
<protein>
    <recommendedName>
        <fullName evidence="4">Fork-head domain-containing protein</fullName>
    </recommendedName>
</protein>
<evidence type="ECO:0000256" key="1">
    <source>
        <dbReference type="ARBA" id="ARBA00004613"/>
    </source>
</evidence>
<dbReference type="GO" id="GO:0005576">
    <property type="term" value="C:extracellular region"/>
    <property type="evidence" value="ECO:0007669"/>
    <property type="project" value="UniProtKB-SubCell"/>
</dbReference>
<dbReference type="InterPro" id="IPR011042">
    <property type="entry name" value="6-blade_b-propeller_TolB-like"/>
</dbReference>
<dbReference type="Proteomes" id="UP000274661">
    <property type="component" value="Unassembled WGS sequence"/>
</dbReference>
<reference evidence="5 6" key="1">
    <citation type="submission" date="2018-12" db="EMBL/GenBank/DDBJ databases">
        <title>Sphingomonas sp. HMF7854 Genome sequencing and assembly.</title>
        <authorList>
            <person name="Cha I."/>
            <person name="Kang H."/>
            <person name="Kim H."/>
            <person name="Kang J."/>
            <person name="Joh K."/>
        </authorList>
    </citation>
    <scope>NUCLEOTIDE SEQUENCE [LARGE SCALE GENOMIC DNA]</scope>
    <source>
        <strain evidence="5 6">HMF7854</strain>
    </source>
</reference>
<dbReference type="OrthoDB" id="9797664at2"/>